<protein>
    <submittedName>
        <fullName evidence="2">Uncharacterized protein</fullName>
    </submittedName>
</protein>
<feature type="region of interest" description="Disordered" evidence="1">
    <location>
        <begin position="1"/>
        <end position="20"/>
    </location>
</feature>
<proteinExistence type="predicted"/>
<reference evidence="2" key="1">
    <citation type="submission" date="2017-12" db="EMBL/GenBank/DDBJ databases">
        <authorList>
            <person name="Martens C."/>
            <person name="Dahlstrom E."/>
            <person name="Barbian K."/>
            <person name="Sykora L."/>
            <person name="Ricklefs S."/>
            <person name="Bruno D."/>
            <person name="Anzick I."/>
            <person name="Myles I."/>
            <person name="Datta S.K."/>
        </authorList>
    </citation>
    <scope>NUCLEOTIDE SEQUENCE</scope>
    <source>
        <strain evidence="2">AD2</strain>
    </source>
</reference>
<evidence type="ECO:0000256" key="1">
    <source>
        <dbReference type="SAM" id="MobiDB-lite"/>
    </source>
</evidence>
<name>A0A4Y1MU27_9PROT</name>
<dbReference type="AlphaFoldDB" id="A0A4Y1MU27"/>
<gene>
    <name evidence="2" type="ORF">RADP37_04981</name>
</gene>
<organism evidence="2">
    <name type="scientific">Roseomonas mucosa</name>
    <dbReference type="NCBI Taxonomy" id="207340"/>
    <lineage>
        <taxon>Bacteria</taxon>
        <taxon>Pseudomonadati</taxon>
        <taxon>Pseudomonadota</taxon>
        <taxon>Alphaproteobacteria</taxon>
        <taxon>Acetobacterales</taxon>
        <taxon>Roseomonadaceae</taxon>
        <taxon>Roseomonas</taxon>
    </lineage>
</organism>
<dbReference type="EMBL" id="CP025189">
    <property type="protein sequence ID" value="AWV21522.1"/>
    <property type="molecule type" value="Genomic_DNA"/>
</dbReference>
<sequence length="48" mass="5053">MRTGLPAPADQQDEMTGTETGLPRVVVIWNALPPSPANPLARRGSLGL</sequence>
<evidence type="ECO:0000313" key="2">
    <source>
        <dbReference type="EMBL" id="AWV21522.1"/>
    </source>
</evidence>
<accession>A0A4Y1MU27</accession>